<organism evidence="1 2">
    <name type="scientific">Arachidicoccus rhizosphaerae</name>
    <dbReference type="NCBI Taxonomy" id="551991"/>
    <lineage>
        <taxon>Bacteria</taxon>
        <taxon>Pseudomonadati</taxon>
        <taxon>Bacteroidota</taxon>
        <taxon>Chitinophagia</taxon>
        <taxon>Chitinophagales</taxon>
        <taxon>Chitinophagaceae</taxon>
        <taxon>Arachidicoccus</taxon>
    </lineage>
</organism>
<dbReference type="AlphaFoldDB" id="A0A1H4A7S1"/>
<dbReference type="InterPro" id="IPR043132">
    <property type="entry name" value="BCAT-like_C"/>
</dbReference>
<dbReference type="InterPro" id="IPR001544">
    <property type="entry name" value="Aminotrans_IV"/>
</dbReference>
<dbReference type="InterPro" id="IPR043131">
    <property type="entry name" value="BCAT-like_N"/>
</dbReference>
<evidence type="ECO:0000313" key="2">
    <source>
        <dbReference type="Proteomes" id="UP000199041"/>
    </source>
</evidence>
<dbReference type="Proteomes" id="UP000199041">
    <property type="component" value="Unassembled WGS sequence"/>
</dbReference>
<gene>
    <name evidence="1" type="ORF">SAMN05192529_113102</name>
</gene>
<dbReference type="Pfam" id="PF01063">
    <property type="entry name" value="Aminotran_4"/>
    <property type="match status" value="1"/>
</dbReference>
<dbReference type="InterPro" id="IPR036038">
    <property type="entry name" value="Aminotransferase-like"/>
</dbReference>
<dbReference type="OrthoDB" id="1148709at2"/>
<keyword evidence="1" id="KW-0456">Lyase</keyword>
<protein>
    <submittedName>
        <fullName evidence="1">4-amino-4-deoxychorismate lyase</fullName>
    </submittedName>
</protein>
<dbReference type="Gene3D" id="3.20.10.10">
    <property type="entry name" value="D-amino Acid Aminotransferase, subunit A, domain 2"/>
    <property type="match status" value="1"/>
</dbReference>
<name>A0A1H4A7S1_9BACT</name>
<dbReference type="EMBL" id="FNQY01000013">
    <property type="protein sequence ID" value="SEA31838.1"/>
    <property type="molecule type" value="Genomic_DNA"/>
</dbReference>
<dbReference type="RefSeq" id="WP_091398734.1">
    <property type="nucleotide sequence ID" value="NZ_FNQY01000013.1"/>
</dbReference>
<evidence type="ECO:0000313" key="1">
    <source>
        <dbReference type="EMBL" id="SEA31838.1"/>
    </source>
</evidence>
<sequence length="199" mass="23895">MYPFLESIRLEQNRIHFLPEHEQRFRRTQLDNWDKVIYQDLEQIILGHPDLPEDPQKYKCRLVYSETDIQLNFIPYQPRIIQDLKIVEADQLDYRYKSTDRSKLDELTRDLPKETEILIFKNGLLTDSSFSNLALFNGHQWDTPERPLLNGVHRSYLLKTGILRLAKITLPDLQSYQRIRLINAMMDWHETWELQINKG</sequence>
<dbReference type="Gene3D" id="3.30.470.10">
    <property type="match status" value="1"/>
</dbReference>
<dbReference type="SUPFAM" id="SSF56752">
    <property type="entry name" value="D-aminoacid aminotransferase-like PLP-dependent enzymes"/>
    <property type="match status" value="1"/>
</dbReference>
<dbReference type="STRING" id="551991.SAMN05192529_113102"/>
<dbReference type="GO" id="GO:0016829">
    <property type="term" value="F:lyase activity"/>
    <property type="evidence" value="ECO:0007669"/>
    <property type="project" value="UniProtKB-KW"/>
</dbReference>
<keyword evidence="2" id="KW-1185">Reference proteome</keyword>
<proteinExistence type="predicted"/>
<accession>A0A1H4A7S1</accession>
<reference evidence="1 2" key="1">
    <citation type="submission" date="2016-10" db="EMBL/GenBank/DDBJ databases">
        <authorList>
            <person name="de Groot N.N."/>
        </authorList>
    </citation>
    <scope>NUCLEOTIDE SEQUENCE [LARGE SCALE GENOMIC DNA]</scope>
    <source>
        <strain evidence="1 2">Vu-144</strain>
    </source>
</reference>